<dbReference type="GO" id="GO:0005576">
    <property type="term" value="C:extracellular region"/>
    <property type="evidence" value="ECO:0007669"/>
    <property type="project" value="UniProtKB-SubCell"/>
</dbReference>
<reference evidence="4 5" key="1">
    <citation type="journal article" date="2012" name="J. Bacteriol.">
        <title>Complete Genome Sequence of the Beer Spoilage Organism Pediococcus claussenii ATCC BAA-344T.</title>
        <authorList>
            <person name="Pittet V."/>
            <person name="Abegunde T."/>
            <person name="Marfleet T."/>
            <person name="Haakensen M."/>
            <person name="Morrow K."/>
            <person name="Jayaprakash T."/>
            <person name="Schroeder K."/>
            <person name="Trost B."/>
            <person name="Byrns S."/>
            <person name="Bergsveinson J."/>
            <person name="Kusalik A."/>
            <person name="Ziola B."/>
        </authorList>
    </citation>
    <scope>NUCLEOTIDE SEQUENCE [LARGE SCALE GENOMIC DNA]</scope>
    <source>
        <strain evidence="4 5">ATCC BAA-344</strain>
    </source>
</reference>
<comment type="function">
    <text evidence="1">Aids in the defense against invading fungal pathogens by degrading their cell wall chitosan.</text>
</comment>
<dbReference type="AlphaFoldDB" id="G8PBX7"/>
<feature type="active site" description="Proton donor" evidence="2">
    <location>
        <position position="52"/>
    </location>
</feature>
<organism evidence="4 5">
    <name type="scientific">Pediococcus claussenii (strain ATCC BAA-344 / DSM 14800 / JCM 18046 / KCTC 3811 / LMG 21948 / P06)</name>
    <dbReference type="NCBI Taxonomy" id="701521"/>
    <lineage>
        <taxon>Bacteria</taxon>
        <taxon>Bacillati</taxon>
        <taxon>Bacillota</taxon>
        <taxon>Bacilli</taxon>
        <taxon>Lactobacillales</taxon>
        <taxon>Lactobacillaceae</taxon>
        <taxon>Pediococcus</taxon>
    </lineage>
</organism>
<dbReference type="Gene3D" id="1.20.141.10">
    <property type="entry name" value="Chitosanase, subunit A, domain 1"/>
    <property type="match status" value="1"/>
</dbReference>
<dbReference type="Pfam" id="PF01374">
    <property type="entry name" value="Glyco_hydro_46"/>
    <property type="match status" value="1"/>
</dbReference>
<feature type="signal peptide" evidence="3">
    <location>
        <begin position="1"/>
        <end position="28"/>
    </location>
</feature>
<evidence type="ECO:0000313" key="5">
    <source>
        <dbReference type="Proteomes" id="UP000005444"/>
    </source>
</evidence>
<comment type="similarity">
    <text evidence="1">Belongs to the glycosyl hydrolase 46 family.</text>
</comment>
<feature type="active site" description="Nucleophile" evidence="2">
    <location>
        <position position="70"/>
    </location>
</feature>
<dbReference type="InterPro" id="IPR023346">
    <property type="entry name" value="Lysozyme-like_dom_sf"/>
</dbReference>
<evidence type="ECO:0000313" key="4">
    <source>
        <dbReference type="EMBL" id="AEV96035.1"/>
    </source>
</evidence>
<evidence type="ECO:0000256" key="3">
    <source>
        <dbReference type="SAM" id="SignalP"/>
    </source>
</evidence>
<dbReference type="PIRSF" id="PIRSF036551">
    <property type="entry name" value="Chitosanase"/>
    <property type="match status" value="1"/>
</dbReference>
<dbReference type="CDD" id="cd00978">
    <property type="entry name" value="chitosanase_GH46"/>
    <property type="match status" value="1"/>
</dbReference>
<dbReference type="RefSeq" id="WP_014216229.1">
    <property type="nucleotide sequence ID" value="NC_016605.1"/>
</dbReference>
<dbReference type="InterPro" id="IPR000400">
    <property type="entry name" value="Glyco_hydro_46"/>
</dbReference>
<dbReference type="EMBL" id="CP003137">
    <property type="protein sequence ID" value="AEV96035.1"/>
    <property type="molecule type" value="Genomic_DNA"/>
</dbReference>
<name>G8PBX7_PEDCP</name>
<gene>
    <name evidence="4" type="primary">csn</name>
    <name evidence="4" type="ordered locus">PECL_1823</name>
</gene>
<keyword evidence="1" id="KW-0378">Hydrolase</keyword>
<dbReference type="eggNOG" id="COG3409">
    <property type="taxonomic scope" value="Bacteria"/>
</dbReference>
<dbReference type="GO" id="GO:0005975">
    <property type="term" value="P:carbohydrate metabolic process"/>
    <property type="evidence" value="ECO:0007669"/>
    <property type="project" value="UniProtKB-UniRule"/>
</dbReference>
<evidence type="ECO:0000256" key="1">
    <source>
        <dbReference type="PIRNR" id="PIRNR036551"/>
    </source>
</evidence>
<evidence type="ECO:0000256" key="2">
    <source>
        <dbReference type="PIRSR" id="PIRSR036551-1"/>
    </source>
</evidence>
<keyword evidence="1" id="KW-0964">Secreted</keyword>
<feature type="chain" id="PRO_5039438209" description="Chitosanase" evidence="3">
    <location>
        <begin position="29"/>
        <end position="281"/>
    </location>
</feature>
<comment type="subcellular location">
    <subcellularLocation>
        <location evidence="1">Secreted</location>
    </subcellularLocation>
</comment>
<dbReference type="KEGG" id="pce:PECL_1823"/>
<accession>G8PBX7</accession>
<comment type="catalytic activity">
    <reaction evidence="1">
        <text>Endohydrolysis of beta-(1-&gt;4)-linkages between D-glucosamine residues in a partly acetylated chitosan.</text>
        <dbReference type="EC" id="3.2.1.132"/>
    </reaction>
</comment>
<keyword evidence="5" id="KW-1185">Reference proteome</keyword>
<dbReference type="Gene3D" id="3.30.386.10">
    <property type="entry name" value="Chitosanase, subunit A, domain 2"/>
    <property type="match status" value="1"/>
</dbReference>
<dbReference type="STRING" id="701521.PECL_1823"/>
<dbReference type="InterPro" id="IPR023099">
    <property type="entry name" value="Glyco_hydro_46_N"/>
</dbReference>
<dbReference type="PROSITE" id="PS51257">
    <property type="entry name" value="PROKAR_LIPOPROTEIN"/>
    <property type="match status" value="1"/>
</dbReference>
<dbReference type="HOGENOM" id="CLU_067742_1_0_9"/>
<dbReference type="PATRIC" id="fig|701521.8.peg.1724"/>
<proteinExistence type="inferred from homology"/>
<keyword evidence="3" id="KW-0732">Signal</keyword>
<dbReference type="PROSITE" id="PS60000">
    <property type="entry name" value="CHITOSANASE_46_80"/>
    <property type="match status" value="1"/>
</dbReference>
<keyword evidence="1" id="KW-0326">Glycosidase</keyword>
<protein>
    <recommendedName>
        <fullName evidence="1">Chitosanase</fullName>
        <ecNumber evidence="1">3.2.1.132</ecNumber>
    </recommendedName>
</protein>
<sequence length="281" mass="31612">MKHYIKLFSTILLLGLILAGCMSNDNQSKDKMGTIKTGIARSTVFALVSSAENSTTDYTKQYSYIEDIGDGRGYTGGIIGFTSGTGDMLAVVKKYTHLRPRNNILAKYLLALKKVNGSASHKGLGKNFIVAWKKAADDSRFIKAQDAILNEQYMQPALKYSKKDHLGQLGQYIYYDALVVHGPGTPKEKNTFQGIRHQALKYAKSPSEGGSQHAYLLAFLRARKPIMREEQAHHDLSRLNTQRQFIEDKNYSLKLPLKWKMYGDTYSLTKKQAADFLQKTQ</sequence>
<dbReference type="GO" id="GO:0016977">
    <property type="term" value="F:chitosanase activity"/>
    <property type="evidence" value="ECO:0007669"/>
    <property type="project" value="UniProtKB-UniRule"/>
</dbReference>
<dbReference type="EC" id="3.2.1.132" evidence="1"/>
<dbReference type="SUPFAM" id="SSF53955">
    <property type="entry name" value="Lysozyme-like"/>
    <property type="match status" value="1"/>
</dbReference>
<dbReference type="Proteomes" id="UP000005444">
    <property type="component" value="Chromosome"/>
</dbReference>